<organism evidence="3 4">
    <name type="scientific">Peptostreptococcus russellii</name>
    <dbReference type="NCBI Taxonomy" id="215200"/>
    <lineage>
        <taxon>Bacteria</taxon>
        <taxon>Bacillati</taxon>
        <taxon>Bacillota</taxon>
        <taxon>Clostridia</taxon>
        <taxon>Peptostreptococcales</taxon>
        <taxon>Peptostreptococcaceae</taxon>
        <taxon>Peptostreptococcus</taxon>
    </lineage>
</organism>
<dbReference type="EMBL" id="JYGE01000006">
    <property type="protein sequence ID" value="PSJ31084.1"/>
    <property type="molecule type" value="Genomic_DNA"/>
</dbReference>
<dbReference type="Pfam" id="PF13906">
    <property type="entry name" value="AA_permease_C"/>
    <property type="match status" value="1"/>
</dbReference>
<name>A0A2P7PZC2_9FIRM</name>
<dbReference type="Gene3D" id="1.20.1740.10">
    <property type="entry name" value="Amino acid/polyamine transporter I"/>
    <property type="match status" value="1"/>
</dbReference>
<feature type="transmembrane region" description="Helical" evidence="1">
    <location>
        <begin position="81"/>
        <end position="98"/>
    </location>
</feature>
<sequence>MLALTTLYIVVCLILTGVTRYSNLDKPEAMTFAILCYVLMKFRKMYPDSIGGFKVPLYPVVPILGIATCTFLIINLDLMSWISYALWLVIGSIIYFTYSKKTILA</sequence>
<dbReference type="AlphaFoldDB" id="A0A2P7PZC2"/>
<gene>
    <name evidence="3" type="ORF">UF10_07360</name>
</gene>
<feature type="domain" description="Cationic amino acid transporter C-terminal" evidence="2">
    <location>
        <begin position="53"/>
        <end position="100"/>
    </location>
</feature>
<comment type="caution">
    <text evidence="3">The sequence shown here is derived from an EMBL/GenBank/DDBJ whole genome shotgun (WGS) entry which is preliminary data.</text>
</comment>
<dbReference type="RefSeq" id="WP_106777161.1">
    <property type="nucleotide sequence ID" value="NZ_JYGE01000006.1"/>
</dbReference>
<dbReference type="OrthoDB" id="9762947at2"/>
<keyword evidence="1" id="KW-0472">Membrane</keyword>
<protein>
    <recommendedName>
        <fullName evidence="2">Cationic amino acid transporter C-terminal domain-containing protein</fullName>
    </recommendedName>
</protein>
<feature type="transmembrane region" description="Helical" evidence="1">
    <location>
        <begin position="55"/>
        <end position="75"/>
    </location>
</feature>
<dbReference type="Proteomes" id="UP000241434">
    <property type="component" value="Unassembled WGS sequence"/>
</dbReference>
<evidence type="ECO:0000313" key="4">
    <source>
        <dbReference type="Proteomes" id="UP000241434"/>
    </source>
</evidence>
<accession>A0A2P7PZC2</accession>
<keyword evidence="4" id="KW-1185">Reference proteome</keyword>
<evidence type="ECO:0000313" key="3">
    <source>
        <dbReference type="EMBL" id="PSJ31084.1"/>
    </source>
</evidence>
<dbReference type="InterPro" id="IPR029485">
    <property type="entry name" value="CAT_C"/>
</dbReference>
<evidence type="ECO:0000256" key="1">
    <source>
        <dbReference type="SAM" id="Phobius"/>
    </source>
</evidence>
<reference evidence="3" key="1">
    <citation type="thesis" date="2015" institute="Rutgers" country="The State University of New Jersey, 14 College Farm Rd., New Brunswick, NJ, USA">
        <title>Ammonia toxicity in bacteria and its implications for treatment of and resource recovery from highly nitrogenous organic wastes.</title>
        <authorList>
            <person name="Luther A.K."/>
        </authorList>
    </citation>
    <scope>NUCLEOTIDE SEQUENCE</scope>
    <source>
        <strain evidence="3">RT-10B</strain>
    </source>
</reference>
<evidence type="ECO:0000259" key="2">
    <source>
        <dbReference type="Pfam" id="PF13906"/>
    </source>
</evidence>
<keyword evidence="1" id="KW-0812">Transmembrane</keyword>
<proteinExistence type="predicted"/>
<keyword evidence="1" id="KW-1133">Transmembrane helix</keyword>